<proteinExistence type="predicted"/>
<accession>A0A2I2KWD0</accession>
<sequence>MSAVGQGAARCACIGAKRTGGRVVGAAVVCGPRDDPVTPKHSVPPLIRPLYGADDAELMHLRA</sequence>
<keyword evidence="2" id="KW-1185">Reference proteome</keyword>
<dbReference type="Proteomes" id="UP000234331">
    <property type="component" value="Unassembled WGS sequence"/>
</dbReference>
<reference evidence="1 2" key="1">
    <citation type="submission" date="2017-06" db="EMBL/GenBank/DDBJ databases">
        <authorList>
            <person name="Kim H.J."/>
            <person name="Triplett B.A."/>
        </authorList>
    </citation>
    <scope>NUCLEOTIDE SEQUENCE [LARGE SCALE GENOMIC DNA]</scope>
    <source>
        <strain evidence="1">FRACA_ARgP5</strain>
    </source>
</reference>
<organism evidence="1 2">
    <name type="scientific">Frankia canadensis</name>
    <dbReference type="NCBI Taxonomy" id="1836972"/>
    <lineage>
        <taxon>Bacteria</taxon>
        <taxon>Bacillati</taxon>
        <taxon>Actinomycetota</taxon>
        <taxon>Actinomycetes</taxon>
        <taxon>Frankiales</taxon>
        <taxon>Frankiaceae</taxon>
        <taxon>Frankia</taxon>
    </lineage>
</organism>
<protein>
    <submittedName>
        <fullName evidence="1">Uncharacterized protein</fullName>
    </submittedName>
</protein>
<evidence type="ECO:0000313" key="1">
    <source>
        <dbReference type="EMBL" id="SNQ49964.1"/>
    </source>
</evidence>
<evidence type="ECO:0000313" key="2">
    <source>
        <dbReference type="Proteomes" id="UP000234331"/>
    </source>
</evidence>
<dbReference type="EMBL" id="FZMO01000331">
    <property type="protein sequence ID" value="SNQ49964.1"/>
    <property type="molecule type" value="Genomic_DNA"/>
</dbReference>
<name>A0A2I2KWD0_9ACTN</name>
<gene>
    <name evidence="1" type="ORF">FRACA_3970004</name>
</gene>
<dbReference type="AlphaFoldDB" id="A0A2I2KWD0"/>